<gene>
    <name evidence="4" type="ORF">E5676_scaffold129G00720</name>
    <name evidence="3" type="ORF">E6C27_scaffold110G001870</name>
</gene>
<feature type="region of interest" description="Disordered" evidence="1">
    <location>
        <begin position="210"/>
        <end position="248"/>
    </location>
</feature>
<evidence type="ECO:0000259" key="2">
    <source>
        <dbReference type="Pfam" id="PF22936"/>
    </source>
</evidence>
<evidence type="ECO:0000256" key="1">
    <source>
        <dbReference type="SAM" id="MobiDB-lite"/>
    </source>
</evidence>
<comment type="caution">
    <text evidence="3">The sequence shown here is derived from an EMBL/GenBank/DDBJ whole genome shotgun (WGS) entry which is preliminary data.</text>
</comment>
<dbReference type="AlphaFoldDB" id="A0A5A7TIS9"/>
<evidence type="ECO:0000313" key="4">
    <source>
        <dbReference type="EMBL" id="TYK29357.1"/>
    </source>
</evidence>
<feature type="compositionally biased region" description="Polar residues" evidence="1">
    <location>
        <begin position="228"/>
        <end position="246"/>
    </location>
</feature>
<name>A0A5A7TIS9_CUCMM</name>
<dbReference type="EMBL" id="SSTD01001743">
    <property type="protein sequence ID" value="TYK29357.1"/>
    <property type="molecule type" value="Genomic_DNA"/>
</dbReference>
<evidence type="ECO:0000313" key="5">
    <source>
        <dbReference type="Proteomes" id="UP000321393"/>
    </source>
</evidence>
<protein>
    <submittedName>
        <fullName evidence="3">Retrovirus-related Pol polyprotein from transposon TNT 1-94</fullName>
    </submittedName>
</protein>
<dbReference type="InterPro" id="IPR054722">
    <property type="entry name" value="PolX-like_BBD"/>
</dbReference>
<dbReference type="OrthoDB" id="1749513at2759"/>
<feature type="domain" description="Retrovirus-related Pol polyprotein from transposon TNT 1-94-like beta-barrel" evidence="2">
    <location>
        <begin position="92"/>
        <end position="172"/>
    </location>
</feature>
<reference evidence="5 6" key="1">
    <citation type="submission" date="2019-08" db="EMBL/GenBank/DDBJ databases">
        <title>Draft genome sequences of two oriental melons (Cucumis melo L. var makuwa).</title>
        <authorList>
            <person name="Kwon S.-Y."/>
        </authorList>
    </citation>
    <scope>NUCLEOTIDE SEQUENCE [LARGE SCALE GENOMIC DNA]</scope>
    <source>
        <strain evidence="6">cv. Chang Bougi</strain>
        <strain evidence="5">cv. SW 3</strain>
        <tissue evidence="3">Leaf</tissue>
    </source>
</reference>
<dbReference type="Pfam" id="PF22936">
    <property type="entry name" value="Pol_BBD"/>
    <property type="match status" value="1"/>
</dbReference>
<organism evidence="3 5">
    <name type="scientific">Cucumis melo var. makuwa</name>
    <name type="common">Oriental melon</name>
    <dbReference type="NCBI Taxonomy" id="1194695"/>
    <lineage>
        <taxon>Eukaryota</taxon>
        <taxon>Viridiplantae</taxon>
        <taxon>Streptophyta</taxon>
        <taxon>Embryophyta</taxon>
        <taxon>Tracheophyta</taxon>
        <taxon>Spermatophyta</taxon>
        <taxon>Magnoliopsida</taxon>
        <taxon>eudicotyledons</taxon>
        <taxon>Gunneridae</taxon>
        <taxon>Pentapetalae</taxon>
        <taxon>rosids</taxon>
        <taxon>fabids</taxon>
        <taxon>Cucurbitales</taxon>
        <taxon>Cucurbitaceae</taxon>
        <taxon>Benincaseae</taxon>
        <taxon>Cucumis</taxon>
    </lineage>
</organism>
<dbReference type="Pfam" id="PF14223">
    <property type="entry name" value="Retrotran_gag_2"/>
    <property type="match status" value="1"/>
</dbReference>
<proteinExistence type="predicted"/>
<evidence type="ECO:0000313" key="3">
    <source>
        <dbReference type="EMBL" id="KAA0043293.1"/>
    </source>
</evidence>
<feature type="compositionally biased region" description="Low complexity" evidence="1">
    <location>
        <begin position="212"/>
        <end position="227"/>
    </location>
</feature>
<dbReference type="EMBL" id="SSTE01015327">
    <property type="protein sequence ID" value="KAA0043293.1"/>
    <property type="molecule type" value="Genomic_DNA"/>
</dbReference>
<dbReference type="Proteomes" id="UP000321947">
    <property type="component" value="Unassembled WGS sequence"/>
</dbReference>
<sequence>MDQNKGLEENQDEFQKIVVDPSNIDEKMSDENQAVILLNSLPKKYREVKSKETSSSKHAAEISEANVTDGYDSRYDSIKVLMVSHRDIQYAWVMDLWCTFHMTPNWDFLINFQKSGGGKVLLGDNGTCDVKGTSSVHIATHDRMIKILTNVRYVPKLKRNLISLGELDRSGYTIKFKNRVMKVTKGSLVKLRKTLRNGRYCTFRIDSGVRPSGKGSDVSSDHSSLVSQTEATEQSKFDGVQSQQDRTLIDEGPPIPKLIQTKWFKPEGDNKPRYKARLVAKVLPAYKLKYRSDELKRRWLRRRISTAFSVVVFRLGFDRGCLTRESPVRGGGFSMVLGFGIKGNIWHVVLSVSWCLVDGKVRFGGNIIDCILL</sequence>
<evidence type="ECO:0000313" key="6">
    <source>
        <dbReference type="Proteomes" id="UP000321947"/>
    </source>
</evidence>
<accession>A0A5A7TIS9</accession>
<dbReference type="Proteomes" id="UP000321393">
    <property type="component" value="Unassembled WGS sequence"/>
</dbReference>
<feature type="region of interest" description="Disordered" evidence="1">
    <location>
        <begin position="1"/>
        <end position="22"/>
    </location>
</feature>